<organism evidence="1 2">
    <name type="scientific">Puccinia sorghi</name>
    <dbReference type="NCBI Taxonomy" id="27349"/>
    <lineage>
        <taxon>Eukaryota</taxon>
        <taxon>Fungi</taxon>
        <taxon>Dikarya</taxon>
        <taxon>Basidiomycota</taxon>
        <taxon>Pucciniomycotina</taxon>
        <taxon>Pucciniomycetes</taxon>
        <taxon>Pucciniales</taxon>
        <taxon>Pucciniaceae</taxon>
        <taxon>Puccinia</taxon>
    </lineage>
</organism>
<dbReference type="EMBL" id="LAVV01015625">
    <property type="protein sequence ID" value="KNZ43735.1"/>
    <property type="molecule type" value="Genomic_DNA"/>
</dbReference>
<dbReference type="VEuPathDB" id="FungiDB:VP01_991g2"/>
<evidence type="ECO:0000313" key="2">
    <source>
        <dbReference type="Proteomes" id="UP000037035"/>
    </source>
</evidence>
<reference evidence="1 2" key="1">
    <citation type="submission" date="2015-08" db="EMBL/GenBank/DDBJ databases">
        <title>Next Generation Sequencing and Analysis of the Genome of Puccinia sorghi L Schw, the Causal Agent of Maize Common Rust.</title>
        <authorList>
            <person name="Rochi L."/>
            <person name="Burguener G."/>
            <person name="Darino M."/>
            <person name="Turjanski A."/>
            <person name="Kreff E."/>
            <person name="Dieguez M.J."/>
            <person name="Sacco F."/>
        </authorList>
    </citation>
    <scope>NUCLEOTIDE SEQUENCE [LARGE SCALE GENOMIC DNA]</scope>
    <source>
        <strain evidence="1 2">RO10H11247</strain>
    </source>
</reference>
<name>A0A0L6U7E7_9BASI</name>
<sequence>MVLLMVWGPRSWSVGKSFTLQKGELVPHRPTSKKFRSMYKLMEFLTLSARLHEYGIIKENSHSGKNIHIYCDSGISYRDRLKNLVRHNTSTRCAPKITLGHSLTRHQKTQHFSRKTATEHLNQARTPLSTWNRQITRNNINSQAYDNRAALDAAGWERIPN</sequence>
<dbReference type="AlphaFoldDB" id="A0A0L6U7E7"/>
<protein>
    <submittedName>
        <fullName evidence="1">Uncharacterized protein</fullName>
    </submittedName>
</protein>
<proteinExistence type="predicted"/>
<keyword evidence="2" id="KW-1185">Reference proteome</keyword>
<accession>A0A0L6U7E7</accession>
<evidence type="ECO:0000313" key="1">
    <source>
        <dbReference type="EMBL" id="KNZ43735.1"/>
    </source>
</evidence>
<comment type="caution">
    <text evidence="1">The sequence shown here is derived from an EMBL/GenBank/DDBJ whole genome shotgun (WGS) entry which is preliminary data.</text>
</comment>
<dbReference type="Proteomes" id="UP000037035">
    <property type="component" value="Unassembled WGS sequence"/>
</dbReference>
<gene>
    <name evidence="1" type="ORF">VP01_991g2</name>
</gene>